<evidence type="ECO:0000313" key="2">
    <source>
        <dbReference type="Proteomes" id="UP000663859"/>
    </source>
</evidence>
<proteinExistence type="predicted"/>
<protein>
    <submittedName>
        <fullName evidence="1">Uncharacterized protein</fullName>
    </submittedName>
</protein>
<accession>A0A8J2FTI3</accession>
<dbReference type="AlphaFoldDB" id="A0A8J2FTI3"/>
<sequence>MGLGVAGGNLPSVFRCRMIAGRCGASGGQPRLVLGKKEASPLKVSSVGGSPVGGLKRPKETCARDSLRIVMGDRAEFFAHL</sequence>
<organism evidence="1 2">
    <name type="scientific">Candidatus Methylacidithermus pantelleriae</name>
    <dbReference type="NCBI Taxonomy" id="2744239"/>
    <lineage>
        <taxon>Bacteria</taxon>
        <taxon>Pseudomonadati</taxon>
        <taxon>Verrucomicrobiota</taxon>
        <taxon>Methylacidiphilae</taxon>
        <taxon>Methylacidiphilales</taxon>
        <taxon>Methylacidiphilaceae</taxon>
        <taxon>Candidatus Methylacidithermus</taxon>
    </lineage>
</organism>
<name>A0A8J2FTI3_9BACT</name>
<dbReference type="EMBL" id="CAJNOB010000070">
    <property type="protein sequence ID" value="CAF0704958.1"/>
    <property type="molecule type" value="Genomic_DNA"/>
</dbReference>
<dbReference type="Proteomes" id="UP000663859">
    <property type="component" value="Unassembled WGS sequence"/>
</dbReference>
<reference evidence="1" key="1">
    <citation type="submission" date="2021-02" db="EMBL/GenBank/DDBJ databases">
        <authorList>
            <person name="Cremers G."/>
            <person name="Picone N."/>
        </authorList>
    </citation>
    <scope>NUCLEOTIDE SEQUENCE</scope>
    <source>
        <strain evidence="1">PQ17</strain>
    </source>
</reference>
<gene>
    <name evidence="1" type="ORF">MPNT_80039</name>
</gene>
<evidence type="ECO:0000313" key="1">
    <source>
        <dbReference type="EMBL" id="CAF0704958.1"/>
    </source>
</evidence>
<comment type="caution">
    <text evidence="1">The sequence shown here is derived from an EMBL/GenBank/DDBJ whole genome shotgun (WGS) entry which is preliminary data.</text>
</comment>
<keyword evidence="2" id="KW-1185">Reference proteome</keyword>